<evidence type="ECO:0000256" key="2">
    <source>
        <dbReference type="ARBA" id="ARBA00023125"/>
    </source>
</evidence>
<name>A0ABW0I2G7_9BACL</name>
<evidence type="ECO:0000259" key="4">
    <source>
        <dbReference type="PROSITE" id="PS01124"/>
    </source>
</evidence>
<dbReference type="InterPro" id="IPR018062">
    <property type="entry name" value="HTH_AraC-typ_CS"/>
</dbReference>
<organism evidence="5 6">
    <name type="scientific">Cohnella soli</name>
    <dbReference type="NCBI Taxonomy" id="425005"/>
    <lineage>
        <taxon>Bacteria</taxon>
        <taxon>Bacillati</taxon>
        <taxon>Bacillota</taxon>
        <taxon>Bacilli</taxon>
        <taxon>Bacillales</taxon>
        <taxon>Paenibacillaceae</taxon>
        <taxon>Cohnella</taxon>
    </lineage>
</organism>
<dbReference type="InterPro" id="IPR014710">
    <property type="entry name" value="RmlC-like_jellyroll"/>
</dbReference>
<evidence type="ECO:0000256" key="1">
    <source>
        <dbReference type="ARBA" id="ARBA00023015"/>
    </source>
</evidence>
<keyword evidence="6" id="KW-1185">Reference proteome</keyword>
<dbReference type="SMART" id="SM00342">
    <property type="entry name" value="HTH_ARAC"/>
    <property type="match status" value="1"/>
</dbReference>
<sequence>MQNLSTLREHMPMPDPSFPIKINPLQTWRMEVGATLFPHHWHEHMEFLYVVTGHATFECGSVPYECQAGDLIVVNSNELHYGISRSEDLSYYALIMDISLLNSPSSDAADQKFITPMIENRLLFQNYIEKDSSVTDCILAIRDELEVKNVGYELSVKAHLYRMLTLLVRRYVATVRERDEYYARLKELDRLAPVLAYIDDRYKEKLTVSELADLAGLSRYHFSRLFKQVTDKSLVEYINLVRINKSESHLRDGRLTVSEIALATGFSDIYYFSRMFKKLKGVSPSEWRSDV</sequence>
<dbReference type="SUPFAM" id="SSF46689">
    <property type="entry name" value="Homeodomain-like"/>
    <property type="match status" value="2"/>
</dbReference>
<dbReference type="Pfam" id="PF12833">
    <property type="entry name" value="HTH_18"/>
    <property type="match status" value="1"/>
</dbReference>
<evidence type="ECO:0000313" key="6">
    <source>
        <dbReference type="Proteomes" id="UP001596113"/>
    </source>
</evidence>
<evidence type="ECO:0000313" key="5">
    <source>
        <dbReference type="EMBL" id="MFC5407044.1"/>
    </source>
</evidence>
<dbReference type="InterPro" id="IPR037923">
    <property type="entry name" value="HTH-like"/>
</dbReference>
<dbReference type="Proteomes" id="UP001596113">
    <property type="component" value="Unassembled WGS sequence"/>
</dbReference>
<dbReference type="Pfam" id="PF02311">
    <property type="entry name" value="AraC_binding"/>
    <property type="match status" value="1"/>
</dbReference>
<dbReference type="Gene3D" id="1.10.10.60">
    <property type="entry name" value="Homeodomain-like"/>
    <property type="match status" value="2"/>
</dbReference>
<dbReference type="PRINTS" id="PR00032">
    <property type="entry name" value="HTHARAC"/>
</dbReference>
<protein>
    <submittedName>
        <fullName evidence="5">AraC family transcriptional regulator</fullName>
    </submittedName>
</protein>
<dbReference type="InterPro" id="IPR018060">
    <property type="entry name" value="HTH_AraC"/>
</dbReference>
<dbReference type="EMBL" id="JBHSMI010000067">
    <property type="protein sequence ID" value="MFC5407044.1"/>
    <property type="molecule type" value="Genomic_DNA"/>
</dbReference>
<gene>
    <name evidence="5" type="ORF">ACFPOF_30320</name>
</gene>
<dbReference type="InterPro" id="IPR020449">
    <property type="entry name" value="Tscrpt_reg_AraC-type_HTH"/>
</dbReference>
<comment type="caution">
    <text evidence="5">The sequence shown here is derived from an EMBL/GenBank/DDBJ whole genome shotgun (WGS) entry which is preliminary data.</text>
</comment>
<dbReference type="InterPro" id="IPR003313">
    <property type="entry name" value="AraC-bd"/>
</dbReference>
<dbReference type="Gene3D" id="2.60.120.10">
    <property type="entry name" value="Jelly Rolls"/>
    <property type="match status" value="1"/>
</dbReference>
<dbReference type="PANTHER" id="PTHR43280">
    <property type="entry name" value="ARAC-FAMILY TRANSCRIPTIONAL REGULATOR"/>
    <property type="match status" value="1"/>
</dbReference>
<dbReference type="PROSITE" id="PS01124">
    <property type="entry name" value="HTH_ARAC_FAMILY_2"/>
    <property type="match status" value="1"/>
</dbReference>
<evidence type="ECO:0000256" key="3">
    <source>
        <dbReference type="ARBA" id="ARBA00023163"/>
    </source>
</evidence>
<keyword evidence="3" id="KW-0804">Transcription</keyword>
<keyword evidence="2" id="KW-0238">DNA-binding</keyword>
<dbReference type="PROSITE" id="PS00041">
    <property type="entry name" value="HTH_ARAC_FAMILY_1"/>
    <property type="match status" value="1"/>
</dbReference>
<feature type="domain" description="HTH araC/xylS-type" evidence="4">
    <location>
        <begin position="192"/>
        <end position="290"/>
    </location>
</feature>
<proteinExistence type="predicted"/>
<dbReference type="SUPFAM" id="SSF51215">
    <property type="entry name" value="Regulatory protein AraC"/>
    <property type="match status" value="1"/>
</dbReference>
<keyword evidence="1" id="KW-0805">Transcription regulation</keyword>
<dbReference type="RefSeq" id="WP_378139358.1">
    <property type="nucleotide sequence ID" value="NZ_JBHSMI010000067.1"/>
</dbReference>
<dbReference type="PANTHER" id="PTHR43280:SF2">
    <property type="entry name" value="HTH-TYPE TRANSCRIPTIONAL REGULATOR EXSA"/>
    <property type="match status" value="1"/>
</dbReference>
<reference evidence="6" key="1">
    <citation type="journal article" date="2019" name="Int. J. Syst. Evol. Microbiol.">
        <title>The Global Catalogue of Microorganisms (GCM) 10K type strain sequencing project: providing services to taxonomists for standard genome sequencing and annotation.</title>
        <authorList>
            <consortium name="The Broad Institute Genomics Platform"/>
            <consortium name="The Broad Institute Genome Sequencing Center for Infectious Disease"/>
            <person name="Wu L."/>
            <person name="Ma J."/>
        </authorList>
    </citation>
    <scope>NUCLEOTIDE SEQUENCE [LARGE SCALE GENOMIC DNA]</scope>
    <source>
        <strain evidence="6">CGMCC 1.18575</strain>
    </source>
</reference>
<dbReference type="InterPro" id="IPR009057">
    <property type="entry name" value="Homeodomain-like_sf"/>
</dbReference>
<accession>A0ABW0I2G7</accession>